<feature type="compositionally biased region" description="Basic residues" evidence="1">
    <location>
        <begin position="127"/>
        <end position="138"/>
    </location>
</feature>
<proteinExistence type="predicted"/>
<evidence type="ECO:0000313" key="4">
    <source>
        <dbReference type="Proteomes" id="UP001589797"/>
    </source>
</evidence>
<organism evidence="3 4">
    <name type="scientific">Fontibacter flavus</name>
    <dbReference type="NCBI Taxonomy" id="654838"/>
    <lineage>
        <taxon>Bacteria</taxon>
        <taxon>Pseudomonadati</taxon>
        <taxon>Bacteroidota</taxon>
        <taxon>Cytophagia</taxon>
        <taxon>Cytophagales</taxon>
        <taxon>Cyclobacteriaceae</taxon>
        <taxon>Fontibacter</taxon>
    </lineage>
</organism>
<evidence type="ECO:0000256" key="1">
    <source>
        <dbReference type="SAM" id="MobiDB-lite"/>
    </source>
</evidence>
<dbReference type="RefSeq" id="WP_382386553.1">
    <property type="nucleotide sequence ID" value="NZ_JBHLWI010000009.1"/>
</dbReference>
<feature type="compositionally biased region" description="Basic and acidic residues" evidence="1">
    <location>
        <begin position="116"/>
        <end position="126"/>
    </location>
</feature>
<name>A0ABV6FQG8_9BACT</name>
<keyword evidence="4" id="KW-1185">Reference proteome</keyword>
<accession>A0ABV6FQG8</accession>
<evidence type="ECO:0000313" key="3">
    <source>
        <dbReference type="EMBL" id="MFC0262113.1"/>
    </source>
</evidence>
<dbReference type="SUPFAM" id="SSF110916">
    <property type="entry name" value="Peptidyl-tRNA hydrolase domain-like"/>
    <property type="match status" value="1"/>
</dbReference>
<sequence>MHINQKISDQVFNEEFDFLFSRSSGPGGQNVNKVNTKVTLKFNIPDSSYLTEDEKAILIKKLESKIDNSGTLIIHCQERRSQIQNKELAIQKFYDLLKKAFEKKKIRKVTKPSKASIDKRLKDKREHALKKQQRKADW</sequence>
<dbReference type="NCBIfam" id="NF006718">
    <property type="entry name" value="PRK09256.1"/>
    <property type="match status" value="1"/>
</dbReference>
<dbReference type="PANTHER" id="PTHR47814">
    <property type="entry name" value="PEPTIDYL-TRNA HYDROLASE ARFB"/>
    <property type="match status" value="1"/>
</dbReference>
<feature type="region of interest" description="Disordered" evidence="1">
    <location>
        <begin position="110"/>
        <end position="138"/>
    </location>
</feature>
<dbReference type="EC" id="3.1.1.29" evidence="3"/>
<gene>
    <name evidence="3" type="primary">arfB</name>
    <name evidence="3" type="ORF">ACFFIP_05410</name>
</gene>
<evidence type="ECO:0000259" key="2">
    <source>
        <dbReference type="PROSITE" id="PS00745"/>
    </source>
</evidence>
<dbReference type="Proteomes" id="UP001589797">
    <property type="component" value="Unassembled WGS sequence"/>
</dbReference>
<dbReference type="EMBL" id="JBHLWI010000009">
    <property type="protein sequence ID" value="MFC0262113.1"/>
    <property type="molecule type" value="Genomic_DNA"/>
</dbReference>
<dbReference type="Gene3D" id="3.30.160.20">
    <property type="match status" value="1"/>
</dbReference>
<feature type="domain" description="Prokaryotic-type class I peptide chain release factors" evidence="2">
    <location>
        <begin position="22"/>
        <end position="38"/>
    </location>
</feature>
<dbReference type="PANTHER" id="PTHR47814:SF1">
    <property type="entry name" value="PEPTIDYL-TRNA HYDROLASE ARFB"/>
    <property type="match status" value="1"/>
</dbReference>
<dbReference type="Pfam" id="PF00472">
    <property type="entry name" value="RF-1"/>
    <property type="match status" value="1"/>
</dbReference>
<keyword evidence="3" id="KW-0378">Hydrolase</keyword>
<comment type="caution">
    <text evidence="3">The sequence shown here is derived from an EMBL/GenBank/DDBJ whole genome shotgun (WGS) entry which is preliminary data.</text>
</comment>
<dbReference type="PROSITE" id="PS00745">
    <property type="entry name" value="RF_PROK_I"/>
    <property type="match status" value="1"/>
</dbReference>
<dbReference type="GO" id="GO:0004045">
    <property type="term" value="F:peptidyl-tRNA hydrolase activity"/>
    <property type="evidence" value="ECO:0007669"/>
    <property type="project" value="UniProtKB-EC"/>
</dbReference>
<protein>
    <submittedName>
        <fullName evidence="3">Alternative ribosome rescue aminoacyl-tRNA hydrolase ArfB</fullName>
        <ecNumber evidence="3">3.1.1.29</ecNumber>
    </submittedName>
</protein>
<reference evidence="3 4" key="1">
    <citation type="submission" date="2024-09" db="EMBL/GenBank/DDBJ databases">
        <authorList>
            <person name="Sun Q."/>
            <person name="Mori K."/>
        </authorList>
    </citation>
    <scope>NUCLEOTIDE SEQUENCE [LARGE SCALE GENOMIC DNA]</scope>
    <source>
        <strain evidence="3 4">CCM 7650</strain>
    </source>
</reference>
<dbReference type="InterPro" id="IPR000352">
    <property type="entry name" value="Pep_chain_release_fac_I"/>
</dbReference>